<dbReference type="GO" id="GO:0009252">
    <property type="term" value="P:peptidoglycan biosynthetic process"/>
    <property type="evidence" value="ECO:0007669"/>
    <property type="project" value="TreeGrafter"/>
</dbReference>
<reference evidence="7" key="1">
    <citation type="submission" date="2019-02" db="EMBL/GenBank/DDBJ databases">
        <authorList>
            <consortium name="Genoscope - CEA"/>
            <person name="William W."/>
        </authorList>
    </citation>
    <scope>NUCLEOTIDE SEQUENCE [LARGE SCALE GENOMIC DNA]</scope>
    <source>
        <strain evidence="7">YSy11</strain>
    </source>
</reference>
<evidence type="ECO:0000256" key="3">
    <source>
        <dbReference type="ARBA" id="ARBA00022729"/>
    </source>
</evidence>
<keyword evidence="5" id="KW-0998">Cell outer membrane</keyword>
<evidence type="ECO:0000256" key="2">
    <source>
        <dbReference type="ARBA" id="ARBA00005722"/>
    </source>
</evidence>
<dbReference type="InterPro" id="IPR010583">
    <property type="entry name" value="MipA"/>
</dbReference>
<evidence type="ECO:0000256" key="5">
    <source>
        <dbReference type="ARBA" id="ARBA00023237"/>
    </source>
</evidence>
<comment type="subcellular location">
    <subcellularLocation>
        <location evidence="1">Cell outer membrane</location>
    </subcellularLocation>
</comment>
<dbReference type="EMBL" id="LR215729">
    <property type="protein sequence ID" value="VEV98847.1"/>
    <property type="molecule type" value="Genomic_DNA"/>
</dbReference>
<protein>
    <submittedName>
        <fullName evidence="7">Structural protein MipA</fullName>
    </submittedName>
</protein>
<dbReference type="GO" id="GO:0009279">
    <property type="term" value="C:cell outer membrane"/>
    <property type="evidence" value="ECO:0007669"/>
    <property type="project" value="UniProtKB-SubCell"/>
</dbReference>
<evidence type="ECO:0000256" key="1">
    <source>
        <dbReference type="ARBA" id="ARBA00004442"/>
    </source>
</evidence>
<sequence>MVSALRKIAMWSIAASMGALMTTQSALADVELGSLQLLSEDNDTSPIPRGFAVGGVALGTSARYEASGSQGYVIPGFVYFGDDLLYVGDRGRYYFHRNENFAAFAYGRVRFGNLDPDDEREFEGMDKRHSQLEAGLGANIITPYALLTARASTDITGTSNGQEMLLWADFPWLHDRWLVMPGMGVVWRSSKMANYYFGGVSDDEATFERPSYSTGATVSPMVSLITMYRISKNWIGTASLAYEHYDSDIADSPLIDTKGETTFLIGAGYTW</sequence>
<feature type="signal peptide" evidence="6">
    <location>
        <begin position="1"/>
        <end position="28"/>
    </location>
</feature>
<dbReference type="AlphaFoldDB" id="A0A653E7R7"/>
<organism evidence="7">
    <name type="scientific">Pseudomonas marincola</name>
    <dbReference type="NCBI Taxonomy" id="437900"/>
    <lineage>
        <taxon>Bacteria</taxon>
        <taxon>Pseudomonadati</taxon>
        <taxon>Pseudomonadota</taxon>
        <taxon>Gammaproteobacteria</taxon>
        <taxon>Pseudomonadales</taxon>
        <taxon>Pseudomonadaceae</taxon>
        <taxon>Pseudomonas</taxon>
    </lineage>
</organism>
<evidence type="ECO:0000313" key="7">
    <source>
        <dbReference type="EMBL" id="VEV98847.1"/>
    </source>
</evidence>
<evidence type="ECO:0000256" key="6">
    <source>
        <dbReference type="SAM" id="SignalP"/>
    </source>
</evidence>
<dbReference type="PANTHER" id="PTHR38776">
    <property type="entry name" value="MLTA-INTERACTING PROTEIN-RELATED"/>
    <property type="match status" value="1"/>
</dbReference>
<keyword evidence="4" id="KW-0472">Membrane</keyword>
<comment type="similarity">
    <text evidence="2">Belongs to the MipA/OmpV family.</text>
</comment>
<accession>A0A653E7R7</accession>
<feature type="chain" id="PRO_5024951123" evidence="6">
    <location>
        <begin position="29"/>
        <end position="271"/>
    </location>
</feature>
<name>A0A653E7R7_9PSED</name>
<gene>
    <name evidence="7" type="ORF">PMYSY11_3803</name>
</gene>
<keyword evidence="3 6" id="KW-0732">Signal</keyword>
<dbReference type="Pfam" id="PF06629">
    <property type="entry name" value="MipA"/>
    <property type="match status" value="1"/>
</dbReference>
<proteinExistence type="inferred from homology"/>
<evidence type="ECO:0000256" key="4">
    <source>
        <dbReference type="ARBA" id="ARBA00023136"/>
    </source>
</evidence>
<dbReference type="PANTHER" id="PTHR38776:SF1">
    <property type="entry name" value="MLTA-INTERACTING PROTEIN-RELATED"/>
    <property type="match status" value="1"/>
</dbReference>